<evidence type="ECO:0000256" key="10">
    <source>
        <dbReference type="ARBA" id="ARBA00023235"/>
    </source>
</evidence>
<evidence type="ECO:0000256" key="11">
    <source>
        <dbReference type="PIRSR" id="PIRSR004911-1"/>
    </source>
</evidence>
<evidence type="ECO:0000256" key="2">
    <source>
        <dbReference type="ARBA" id="ARBA00001966"/>
    </source>
</evidence>
<dbReference type="InterPro" id="IPR022447">
    <property type="entry name" value="Lys_aminomutase-rel"/>
</dbReference>
<dbReference type="SFLD" id="SFLDS00029">
    <property type="entry name" value="Radical_SAM"/>
    <property type="match status" value="1"/>
</dbReference>
<dbReference type="SFLD" id="SFLDG01070">
    <property type="entry name" value="PLP-dependent"/>
    <property type="match status" value="1"/>
</dbReference>
<dbReference type="HOGENOM" id="CLU_032161_2_0_5"/>
<dbReference type="InterPro" id="IPR025895">
    <property type="entry name" value="LAM_C_dom"/>
</dbReference>
<gene>
    <name evidence="14" type="ORF">Rumeso_03489</name>
</gene>
<dbReference type="InterPro" id="IPR003739">
    <property type="entry name" value="Lys_aminomutase/Glu_NH3_mut"/>
</dbReference>
<keyword evidence="9 11" id="KW-0411">Iron-sulfur</keyword>
<keyword evidence="5" id="KW-0949">S-adenosyl-L-methionine</keyword>
<dbReference type="SUPFAM" id="SSF102114">
    <property type="entry name" value="Radical SAM enzymes"/>
    <property type="match status" value="1"/>
</dbReference>
<comment type="caution">
    <text evidence="14">The sequence shown here is derived from an EMBL/GenBank/DDBJ whole genome shotgun (WGS) entry which is preliminary data.</text>
</comment>
<evidence type="ECO:0000256" key="1">
    <source>
        <dbReference type="ARBA" id="ARBA00001933"/>
    </source>
</evidence>
<dbReference type="RefSeq" id="WP_037281830.1">
    <property type="nucleotide sequence ID" value="NZ_KK088594.1"/>
</dbReference>
<evidence type="ECO:0000259" key="13">
    <source>
        <dbReference type="PROSITE" id="PS51918"/>
    </source>
</evidence>
<dbReference type="PROSITE" id="PS51918">
    <property type="entry name" value="RADICAL_SAM"/>
    <property type="match status" value="1"/>
</dbReference>
<keyword evidence="10" id="KW-0413">Isomerase</keyword>
<feature type="modified residue" description="N6-(pyridoxal phosphate)lysine" evidence="12">
    <location>
        <position position="321"/>
    </location>
</feature>
<keyword evidence="4 11" id="KW-0004">4Fe-4S</keyword>
<organism evidence="14 15">
    <name type="scientific">Rubellimicrobium mesophilum DSM 19309</name>
    <dbReference type="NCBI Taxonomy" id="442562"/>
    <lineage>
        <taxon>Bacteria</taxon>
        <taxon>Pseudomonadati</taxon>
        <taxon>Pseudomonadota</taxon>
        <taxon>Alphaproteobacteria</taxon>
        <taxon>Rhodobacterales</taxon>
        <taxon>Roseobacteraceae</taxon>
        <taxon>Rubellimicrobium</taxon>
    </lineage>
</organism>
<keyword evidence="6 11" id="KW-0479">Metal-binding</keyword>
<evidence type="ECO:0000256" key="9">
    <source>
        <dbReference type="ARBA" id="ARBA00023014"/>
    </source>
</evidence>
<dbReference type="Gene3D" id="3.20.20.70">
    <property type="entry name" value="Aldolase class I"/>
    <property type="match status" value="1"/>
</dbReference>
<dbReference type="InterPro" id="IPR058240">
    <property type="entry name" value="rSAM_sf"/>
</dbReference>
<dbReference type="GO" id="GO:0016853">
    <property type="term" value="F:isomerase activity"/>
    <property type="evidence" value="ECO:0007669"/>
    <property type="project" value="UniProtKB-KW"/>
</dbReference>
<feature type="binding site" evidence="11">
    <location>
        <position position="106"/>
    </location>
    <ligand>
        <name>[4Fe-4S] cluster</name>
        <dbReference type="ChEBI" id="CHEBI:49883"/>
        <note>4Fe-4S-S-AdoMet</note>
    </ligand>
</feature>
<comment type="similarity">
    <text evidence="3">Belongs to the radical SAM superfamily. KamA family.</text>
</comment>
<dbReference type="AlphaFoldDB" id="A0A017HKG4"/>
<feature type="binding site" evidence="11">
    <location>
        <position position="110"/>
    </location>
    <ligand>
        <name>[4Fe-4S] cluster</name>
        <dbReference type="ChEBI" id="CHEBI:49883"/>
        <note>4Fe-4S-S-AdoMet</note>
    </ligand>
</feature>
<evidence type="ECO:0000313" key="14">
    <source>
        <dbReference type="EMBL" id="EYD74977.1"/>
    </source>
</evidence>
<dbReference type="Pfam" id="PF04055">
    <property type="entry name" value="Radical_SAM"/>
    <property type="match status" value="1"/>
</dbReference>
<dbReference type="NCBIfam" id="TIGR03822">
    <property type="entry name" value="AblA_like_2"/>
    <property type="match status" value="1"/>
</dbReference>
<dbReference type="GO" id="GO:0051539">
    <property type="term" value="F:4 iron, 4 sulfur cluster binding"/>
    <property type="evidence" value="ECO:0007669"/>
    <property type="project" value="UniProtKB-KW"/>
</dbReference>
<keyword evidence="7 12" id="KW-0663">Pyridoxal phosphate</keyword>
<dbReference type="CDD" id="cd01335">
    <property type="entry name" value="Radical_SAM"/>
    <property type="match status" value="1"/>
</dbReference>
<dbReference type="NCBIfam" id="TIGR00238">
    <property type="entry name" value="KamA family radical SAM protein"/>
    <property type="match status" value="1"/>
</dbReference>
<proteinExistence type="inferred from homology"/>
<dbReference type="PATRIC" id="fig|442562.3.peg.3434"/>
<evidence type="ECO:0000256" key="3">
    <source>
        <dbReference type="ARBA" id="ARBA00008703"/>
    </source>
</evidence>
<evidence type="ECO:0000256" key="8">
    <source>
        <dbReference type="ARBA" id="ARBA00023004"/>
    </source>
</evidence>
<dbReference type="Pfam" id="PF12544">
    <property type="entry name" value="LAM_C"/>
    <property type="match status" value="1"/>
</dbReference>
<dbReference type="STRING" id="442562.Rumeso_03489"/>
<keyword evidence="8" id="KW-0408">Iron</keyword>
<evidence type="ECO:0000256" key="5">
    <source>
        <dbReference type="ARBA" id="ARBA00022691"/>
    </source>
</evidence>
<evidence type="ECO:0000256" key="6">
    <source>
        <dbReference type="ARBA" id="ARBA00022723"/>
    </source>
</evidence>
<comment type="cofactor">
    <cofactor evidence="2">
        <name>[4Fe-4S] cluster</name>
        <dbReference type="ChEBI" id="CHEBI:49883"/>
    </cofactor>
</comment>
<dbReference type="Proteomes" id="UP000019666">
    <property type="component" value="Unassembled WGS sequence"/>
</dbReference>
<evidence type="ECO:0000256" key="7">
    <source>
        <dbReference type="ARBA" id="ARBA00022898"/>
    </source>
</evidence>
<dbReference type="EMBL" id="AOSK01000097">
    <property type="protein sequence ID" value="EYD74977.1"/>
    <property type="molecule type" value="Genomic_DNA"/>
</dbReference>
<name>A0A017HKG4_9RHOB</name>
<sequence>MTSDAHDVLRSPRHLVDAGLTPAQSLPELETVAARYAVAITPAMVDLIVPAHPDDPIALQFVPNVAELEHAPEETSDPIGDLGHSPVPGIVHRYPDRVLLKPLHVCPVYCRFCFRREMVGPSGLGTLSAEELDDALAYIAARSEIWEVVITGGDPLILSPRRFGDLLERLGAIPHVKVVRFHTRVPVVAPESVTGDLVAALRSDRAKAVYVVLHANHARELTPTARAACARLIDAGIPMLSQSVLLRGVNDRAETLEALMRALVETRIKPYYLHHPDLAPGTGHFRVPLATGQALMHALRGRVSGLCQPTYVLDLPGGHGKVPIGASYVTPVAGQPKEPPRSLVEDYNGHRHVYPPIPRTVD</sequence>
<dbReference type="PIRSF" id="PIRSF004911">
    <property type="entry name" value="DUF160"/>
    <property type="match status" value="1"/>
</dbReference>
<comment type="cofactor">
    <cofactor evidence="1 12">
        <name>pyridoxal 5'-phosphate</name>
        <dbReference type="ChEBI" id="CHEBI:597326"/>
    </cofactor>
</comment>
<keyword evidence="15" id="KW-1185">Reference proteome</keyword>
<accession>A0A017HKG4</accession>
<dbReference type="InterPro" id="IPR013785">
    <property type="entry name" value="Aldolase_TIM"/>
</dbReference>
<evidence type="ECO:0000313" key="15">
    <source>
        <dbReference type="Proteomes" id="UP000019666"/>
    </source>
</evidence>
<feature type="binding site" evidence="11">
    <location>
        <position position="113"/>
    </location>
    <ligand>
        <name>[4Fe-4S] cluster</name>
        <dbReference type="ChEBI" id="CHEBI:49883"/>
        <note>4Fe-4S-S-AdoMet</note>
    </ligand>
</feature>
<dbReference type="OrthoDB" id="9768064at2"/>
<protein>
    <submittedName>
        <fullName evidence="14">Lysyl-lysine 2,3-aminomutase</fullName>
    </submittedName>
</protein>
<dbReference type="PANTHER" id="PTHR30538">
    <property type="entry name" value="LYSINE 2,3-AMINOMUTASE-RELATED"/>
    <property type="match status" value="1"/>
</dbReference>
<dbReference type="PANTHER" id="PTHR30538:SF1">
    <property type="entry name" value="L-LYSINE 2,3-AMINOMUTASE"/>
    <property type="match status" value="1"/>
</dbReference>
<feature type="domain" description="Radical SAM core" evidence="13">
    <location>
        <begin position="92"/>
        <end position="306"/>
    </location>
</feature>
<evidence type="ECO:0000256" key="12">
    <source>
        <dbReference type="PIRSR" id="PIRSR603739-50"/>
    </source>
</evidence>
<reference evidence="14 15" key="1">
    <citation type="submission" date="2013-02" db="EMBL/GenBank/DDBJ databases">
        <authorList>
            <person name="Fiebig A."/>
            <person name="Goeker M."/>
            <person name="Klenk H.-P.P."/>
        </authorList>
    </citation>
    <scope>NUCLEOTIDE SEQUENCE [LARGE SCALE GENOMIC DNA]</scope>
    <source>
        <strain evidence="14 15">DSM 19309</strain>
    </source>
</reference>
<dbReference type="InterPro" id="IPR007197">
    <property type="entry name" value="rSAM"/>
</dbReference>
<evidence type="ECO:0000256" key="4">
    <source>
        <dbReference type="ARBA" id="ARBA00022485"/>
    </source>
</evidence>
<dbReference type="GO" id="GO:0046872">
    <property type="term" value="F:metal ion binding"/>
    <property type="evidence" value="ECO:0007669"/>
    <property type="project" value="UniProtKB-KW"/>
</dbReference>